<evidence type="ECO:0000313" key="1">
    <source>
        <dbReference type="EMBL" id="MFE8699606.1"/>
    </source>
</evidence>
<name>A0ABW6K5Y8_9BACI</name>
<accession>A0ABW6K5Y8</accession>
<reference evidence="1 2" key="1">
    <citation type="submission" date="2024-08" db="EMBL/GenBank/DDBJ databases">
        <title>Two novel Cytobacillus novel species.</title>
        <authorList>
            <person name="Liu G."/>
        </authorList>
    </citation>
    <scope>NUCLEOTIDE SEQUENCE [LARGE SCALE GENOMIC DNA]</scope>
    <source>
        <strain evidence="1 2">FJAT-54145</strain>
    </source>
</reference>
<dbReference type="Pfam" id="PF09929">
    <property type="entry name" value="DUF2161"/>
    <property type="match status" value="1"/>
</dbReference>
<sequence>MAAKEKIYEVDLYKPVRNYFKKQGFEVYAEVNHCDVAAVKEDELVIVELKKNLTVDLLVQATARQRITDLVYIAIPKPKYKLRSKKWMDICHLVRRLELGLILVNLNRKSPTIEVSISPGPFDRKAVMRRNKKKRERILAEIEGRNGDHNVGGSTKTKIMTAYKENCIQIASLLQKYGPLSPKKLREMGTGEKTLSILHKNYYRWFEKVERGIYKISELGSKEIEEHTEISHFYLGQQIEQKPMKVAENHDD</sequence>
<comment type="caution">
    <text evidence="1">The sequence shown here is derived from an EMBL/GenBank/DDBJ whole genome shotgun (WGS) entry which is preliminary data.</text>
</comment>
<proteinExistence type="predicted"/>
<evidence type="ECO:0000313" key="2">
    <source>
        <dbReference type="Proteomes" id="UP001601059"/>
    </source>
</evidence>
<organism evidence="1 2">
    <name type="scientific">Cytobacillus spartinae</name>
    <dbReference type="NCBI Taxonomy" id="3299023"/>
    <lineage>
        <taxon>Bacteria</taxon>
        <taxon>Bacillati</taxon>
        <taxon>Bacillota</taxon>
        <taxon>Bacilli</taxon>
        <taxon>Bacillales</taxon>
        <taxon>Bacillaceae</taxon>
        <taxon>Cytobacillus</taxon>
    </lineage>
</organism>
<keyword evidence="2" id="KW-1185">Reference proteome</keyword>
<dbReference type="InterPro" id="IPR018679">
    <property type="entry name" value="DUF2161"/>
</dbReference>
<gene>
    <name evidence="1" type="ORF">ACFYKX_03095</name>
</gene>
<dbReference type="Proteomes" id="UP001601059">
    <property type="component" value="Unassembled WGS sequence"/>
</dbReference>
<protein>
    <submittedName>
        <fullName evidence="1">DUF2161 domain-containing phosphodiesterase</fullName>
    </submittedName>
</protein>
<dbReference type="EMBL" id="JBIACK010000001">
    <property type="protein sequence ID" value="MFE8699606.1"/>
    <property type="molecule type" value="Genomic_DNA"/>
</dbReference>
<dbReference type="RefSeq" id="WP_389357943.1">
    <property type="nucleotide sequence ID" value="NZ_JBIACK010000001.1"/>
</dbReference>